<comment type="caution">
    <text evidence="1">The sequence shown here is derived from an EMBL/GenBank/DDBJ whole genome shotgun (WGS) entry which is preliminary data.</text>
</comment>
<name>A0ABN1WVV1_9ACTN</name>
<evidence type="ECO:0000313" key="1">
    <source>
        <dbReference type="EMBL" id="GAA1265035.1"/>
    </source>
</evidence>
<keyword evidence="2" id="KW-1185">Reference proteome</keyword>
<evidence type="ECO:0000313" key="2">
    <source>
        <dbReference type="Proteomes" id="UP001500282"/>
    </source>
</evidence>
<dbReference type="Proteomes" id="UP001500282">
    <property type="component" value="Unassembled WGS sequence"/>
</dbReference>
<reference evidence="1 2" key="1">
    <citation type="journal article" date="2019" name="Int. J. Syst. Evol. Microbiol.">
        <title>The Global Catalogue of Microorganisms (GCM) 10K type strain sequencing project: providing services to taxonomists for standard genome sequencing and annotation.</title>
        <authorList>
            <consortium name="The Broad Institute Genomics Platform"/>
            <consortium name="The Broad Institute Genome Sequencing Center for Infectious Disease"/>
            <person name="Wu L."/>
            <person name="Ma J."/>
        </authorList>
    </citation>
    <scope>NUCLEOTIDE SEQUENCE [LARGE SCALE GENOMIC DNA]</scope>
    <source>
        <strain evidence="1 2">JCM 11448</strain>
    </source>
</reference>
<gene>
    <name evidence="1" type="ORF">GCM10009579_24300</name>
</gene>
<protein>
    <submittedName>
        <fullName evidence="1">Uncharacterized protein</fullName>
    </submittedName>
</protein>
<organism evidence="1 2">
    <name type="scientific">Streptomyces javensis</name>
    <dbReference type="NCBI Taxonomy" id="114698"/>
    <lineage>
        <taxon>Bacteria</taxon>
        <taxon>Bacillati</taxon>
        <taxon>Actinomycetota</taxon>
        <taxon>Actinomycetes</taxon>
        <taxon>Kitasatosporales</taxon>
        <taxon>Streptomycetaceae</taxon>
        <taxon>Streptomyces</taxon>
        <taxon>Streptomyces violaceusniger group</taxon>
    </lineage>
</organism>
<proteinExistence type="predicted"/>
<dbReference type="EMBL" id="BAAAIH010000010">
    <property type="protein sequence ID" value="GAA1265035.1"/>
    <property type="molecule type" value="Genomic_DNA"/>
</dbReference>
<sequence>MDSGSPVASGIADPLSRASPALFFRVSNTALPETYIRSAGAPADHAVQDVAER</sequence>
<accession>A0ABN1WVV1</accession>